<keyword evidence="3" id="KW-1185">Reference proteome</keyword>
<keyword evidence="1" id="KW-0812">Transmembrane</keyword>
<feature type="transmembrane region" description="Helical" evidence="1">
    <location>
        <begin position="111"/>
        <end position="137"/>
    </location>
</feature>
<gene>
    <name evidence="2" type="ORF">HW554_09830</name>
</gene>
<protein>
    <recommendedName>
        <fullName evidence="4">DUF2723 domain-containing protein</fullName>
    </recommendedName>
</protein>
<dbReference type="Proteomes" id="UP000565521">
    <property type="component" value="Unassembled WGS sequence"/>
</dbReference>
<feature type="transmembrane region" description="Helical" evidence="1">
    <location>
        <begin position="60"/>
        <end position="80"/>
    </location>
</feature>
<feature type="transmembrane region" description="Helical" evidence="1">
    <location>
        <begin position="149"/>
        <end position="178"/>
    </location>
</feature>
<name>A0A7Y7PPJ6_9BACT</name>
<comment type="caution">
    <text evidence="2">The sequence shown here is derived from an EMBL/GenBank/DDBJ whole genome shotgun (WGS) entry which is preliminary data.</text>
</comment>
<sequence>MLAFYSHPALDDFAIGTALRTQPILSYTWDVYMVHSGRFSSSLFSAVFLLFSFYPSAYPYLIFGFIGLFCSGLFVAAAALVPGPQQAKSLTGSTLVILGLSYFPWPAEGLFWLTGAVAYLTPLFLTCGLLILLARQYSSPEQKHHSSQWLLIGVLGLLIPGFSEISALLLLLVSGALWVLPDLRPVRWQAHWVGIAITTGCLLTLLAPGNFQRLHARPGHQVQVVHSVILALTGTTYLLINWIGSALLLALTMVMLPVSQATARYKGRSLLNRLTTGPIWLWPLLLLTGLFGSVWFCYTVQGIGPALRVKNILYFYFLICWFLSTHAVVGRYAPAWQLYYPTAWPLRGAAGITLICLFFTDHNHNLLHDDIGRAPNTVVQAYRDWLSGDARRYHQTQKARYQQLRTISTDSVQVLPLPTRPRTLFYYDISYNPALWGNQAYAQFFGKKAVWVQPPPEAR</sequence>
<feature type="transmembrane region" description="Helical" evidence="1">
    <location>
        <begin position="190"/>
        <end position="207"/>
    </location>
</feature>
<feature type="transmembrane region" description="Helical" evidence="1">
    <location>
        <begin position="338"/>
        <end position="359"/>
    </location>
</feature>
<keyword evidence="1" id="KW-1133">Transmembrane helix</keyword>
<evidence type="ECO:0000313" key="2">
    <source>
        <dbReference type="EMBL" id="NVO31507.1"/>
    </source>
</evidence>
<keyword evidence="1" id="KW-0472">Membrane</keyword>
<feature type="transmembrane region" description="Helical" evidence="1">
    <location>
        <begin position="279"/>
        <end position="300"/>
    </location>
</feature>
<feature type="transmembrane region" description="Helical" evidence="1">
    <location>
        <begin position="228"/>
        <end position="259"/>
    </location>
</feature>
<evidence type="ECO:0008006" key="4">
    <source>
        <dbReference type="Google" id="ProtNLM"/>
    </source>
</evidence>
<dbReference type="InterPro" id="IPR045691">
    <property type="entry name" value="DUF6056"/>
</dbReference>
<feature type="transmembrane region" description="Helical" evidence="1">
    <location>
        <begin position="312"/>
        <end position="332"/>
    </location>
</feature>
<evidence type="ECO:0000313" key="3">
    <source>
        <dbReference type="Proteomes" id="UP000565521"/>
    </source>
</evidence>
<dbReference type="EMBL" id="JABKAU010000015">
    <property type="protein sequence ID" value="NVO31507.1"/>
    <property type="molecule type" value="Genomic_DNA"/>
</dbReference>
<feature type="transmembrane region" description="Helical" evidence="1">
    <location>
        <begin position="36"/>
        <end position="54"/>
    </location>
</feature>
<evidence type="ECO:0000256" key="1">
    <source>
        <dbReference type="SAM" id="Phobius"/>
    </source>
</evidence>
<dbReference type="AlphaFoldDB" id="A0A7Y7PPJ6"/>
<proteinExistence type="predicted"/>
<organism evidence="2 3">
    <name type="scientific">Hymenobacter lapidiphilus</name>
    <dbReference type="NCBI Taxonomy" id="2608003"/>
    <lineage>
        <taxon>Bacteria</taxon>
        <taxon>Pseudomonadati</taxon>
        <taxon>Bacteroidota</taxon>
        <taxon>Cytophagia</taxon>
        <taxon>Cytophagales</taxon>
        <taxon>Hymenobacteraceae</taxon>
        <taxon>Hymenobacter</taxon>
    </lineage>
</organism>
<dbReference type="Pfam" id="PF19528">
    <property type="entry name" value="DUF6056"/>
    <property type="match status" value="1"/>
</dbReference>
<accession>A0A7Y7PPJ6</accession>
<reference evidence="2 3" key="1">
    <citation type="submission" date="2020-05" db="EMBL/GenBank/DDBJ databases">
        <title>Hymenobacter terrestris sp. nov. and Hymenobacter lapidiphilus sp. nov., isolated from regoliths in Antarctica.</title>
        <authorList>
            <person name="Sedlacek I."/>
            <person name="Pantucek R."/>
            <person name="Zeman M."/>
            <person name="Holochova P."/>
            <person name="Kralova S."/>
            <person name="Stankova E."/>
            <person name="Sedo O."/>
            <person name="Micenkova L."/>
            <person name="Svec P."/>
            <person name="Gupta V."/>
            <person name="Sood U."/>
            <person name="Korpole U.S."/>
            <person name="Lal R."/>
        </authorList>
    </citation>
    <scope>NUCLEOTIDE SEQUENCE [LARGE SCALE GENOMIC DNA]</scope>
    <source>
        <strain evidence="2 3">P5342</strain>
    </source>
</reference>